<comment type="caution">
    <text evidence="1">The sequence shown here is derived from an EMBL/GenBank/DDBJ whole genome shotgun (WGS) entry which is preliminary data.</text>
</comment>
<dbReference type="Proteomes" id="UP001157502">
    <property type="component" value="Chromosome 8"/>
</dbReference>
<evidence type="ECO:0000313" key="1">
    <source>
        <dbReference type="EMBL" id="KAJ8008379.1"/>
    </source>
</evidence>
<gene>
    <name evidence="1" type="ORF">DPEC_G00104210</name>
</gene>
<sequence length="85" mass="9849">MDKALVLRRYFPAAATDAHVTRRRGKESLHELFLRYGLWRYIVEGETPKQQILRRISGGWTPDASCGFKNMERAHATLDFVDVLD</sequence>
<proteinExistence type="predicted"/>
<reference evidence="1" key="1">
    <citation type="submission" date="2021-05" db="EMBL/GenBank/DDBJ databases">
        <authorList>
            <person name="Pan Q."/>
            <person name="Jouanno E."/>
            <person name="Zahm M."/>
            <person name="Klopp C."/>
            <person name="Cabau C."/>
            <person name="Louis A."/>
            <person name="Berthelot C."/>
            <person name="Parey E."/>
            <person name="Roest Crollius H."/>
            <person name="Montfort J."/>
            <person name="Robinson-Rechavi M."/>
            <person name="Bouchez O."/>
            <person name="Lampietro C."/>
            <person name="Lopez Roques C."/>
            <person name="Donnadieu C."/>
            <person name="Postlethwait J."/>
            <person name="Bobe J."/>
            <person name="Dillon D."/>
            <person name="Chandos A."/>
            <person name="von Hippel F."/>
            <person name="Guiguen Y."/>
        </authorList>
    </citation>
    <scope>NUCLEOTIDE SEQUENCE</scope>
    <source>
        <strain evidence="1">YG-Jan2019</strain>
    </source>
</reference>
<accession>A0ACC2GXE3</accession>
<protein>
    <submittedName>
        <fullName evidence="1">Uncharacterized protein</fullName>
    </submittedName>
</protein>
<dbReference type="EMBL" id="CM055735">
    <property type="protein sequence ID" value="KAJ8008379.1"/>
    <property type="molecule type" value="Genomic_DNA"/>
</dbReference>
<evidence type="ECO:0000313" key="2">
    <source>
        <dbReference type="Proteomes" id="UP001157502"/>
    </source>
</evidence>
<keyword evidence="2" id="KW-1185">Reference proteome</keyword>
<name>A0ACC2GXE3_DALPE</name>
<organism evidence="1 2">
    <name type="scientific">Dallia pectoralis</name>
    <name type="common">Alaska blackfish</name>
    <dbReference type="NCBI Taxonomy" id="75939"/>
    <lineage>
        <taxon>Eukaryota</taxon>
        <taxon>Metazoa</taxon>
        <taxon>Chordata</taxon>
        <taxon>Craniata</taxon>
        <taxon>Vertebrata</taxon>
        <taxon>Euteleostomi</taxon>
        <taxon>Actinopterygii</taxon>
        <taxon>Neopterygii</taxon>
        <taxon>Teleostei</taxon>
        <taxon>Protacanthopterygii</taxon>
        <taxon>Esociformes</taxon>
        <taxon>Umbridae</taxon>
        <taxon>Dallia</taxon>
    </lineage>
</organism>